<evidence type="ECO:0000256" key="1">
    <source>
        <dbReference type="ARBA" id="ARBA00011073"/>
    </source>
</evidence>
<gene>
    <name evidence="10" type="ORF">AVR91_0200280</name>
</gene>
<comment type="similarity">
    <text evidence="1 5 6">Belongs to the peptidase S8 family.</text>
</comment>
<evidence type="ECO:0000256" key="6">
    <source>
        <dbReference type="RuleBase" id="RU003355"/>
    </source>
</evidence>
<proteinExistence type="inferred from homology"/>
<dbReference type="InterPro" id="IPR022398">
    <property type="entry name" value="Peptidase_S8_His-AS"/>
</dbReference>
<evidence type="ECO:0000313" key="10">
    <source>
        <dbReference type="EMBL" id="ONF74995.1"/>
    </source>
</evidence>
<feature type="active site" description="Charge relay system" evidence="5">
    <location>
        <position position="219"/>
    </location>
</feature>
<dbReference type="SUPFAM" id="SSF52743">
    <property type="entry name" value="Subtilisin-like"/>
    <property type="match status" value="1"/>
</dbReference>
<dbReference type="OrthoDB" id="9813435at2"/>
<keyword evidence="2 5" id="KW-0645">Protease</keyword>
<dbReference type="Proteomes" id="UP000076660">
    <property type="component" value="Unassembled WGS sequence"/>
</dbReference>
<evidence type="ECO:0000256" key="5">
    <source>
        <dbReference type="PROSITE-ProRule" id="PRU01240"/>
    </source>
</evidence>
<keyword evidence="3 5" id="KW-0378">Hydrolase</keyword>
<dbReference type="Gene3D" id="3.40.50.200">
    <property type="entry name" value="Peptidase S8/S53 domain"/>
    <property type="match status" value="1"/>
</dbReference>
<evidence type="ECO:0000256" key="3">
    <source>
        <dbReference type="ARBA" id="ARBA00022801"/>
    </source>
</evidence>
<dbReference type="AlphaFoldDB" id="A0A1W2M470"/>
<dbReference type="PANTHER" id="PTHR43806:SF11">
    <property type="entry name" value="CEREVISIN-RELATED"/>
    <property type="match status" value="1"/>
</dbReference>
<dbReference type="InterPro" id="IPR023828">
    <property type="entry name" value="Peptidase_S8_Ser-AS"/>
</dbReference>
<dbReference type="GO" id="GO:0006508">
    <property type="term" value="P:proteolysis"/>
    <property type="evidence" value="ECO:0007669"/>
    <property type="project" value="UniProtKB-KW"/>
</dbReference>
<feature type="region of interest" description="Disordered" evidence="7">
    <location>
        <begin position="461"/>
        <end position="500"/>
    </location>
</feature>
<feature type="chain" id="PRO_5038573675" description="Peptidase S8/S53 domain-containing protein" evidence="8">
    <location>
        <begin position="22"/>
        <end position="655"/>
    </location>
</feature>
<dbReference type="InterPro" id="IPR036852">
    <property type="entry name" value="Peptidase_S8/S53_dom_sf"/>
</dbReference>
<feature type="active site" description="Charge relay system" evidence="5">
    <location>
        <position position="395"/>
    </location>
</feature>
<comment type="caution">
    <text evidence="10">The sequence shown here is derived from an EMBL/GenBank/DDBJ whole genome shotgun (WGS) entry which is preliminary data.</text>
</comment>
<evidence type="ECO:0000313" key="11">
    <source>
        <dbReference type="Proteomes" id="UP000076660"/>
    </source>
</evidence>
<dbReference type="InterPro" id="IPR000209">
    <property type="entry name" value="Peptidase_S8/S53_dom"/>
</dbReference>
<evidence type="ECO:0000256" key="8">
    <source>
        <dbReference type="SAM" id="SignalP"/>
    </source>
</evidence>
<evidence type="ECO:0000259" key="9">
    <source>
        <dbReference type="Pfam" id="PF00082"/>
    </source>
</evidence>
<accession>A0A1W2M470</accession>
<dbReference type="PROSITE" id="PS00138">
    <property type="entry name" value="SUBTILASE_SER"/>
    <property type="match status" value="1"/>
</dbReference>
<dbReference type="PROSITE" id="PS00136">
    <property type="entry name" value="SUBTILASE_ASP"/>
    <property type="match status" value="1"/>
</dbReference>
<dbReference type="RefSeq" id="WP_063271717.1">
    <property type="nucleotide sequence ID" value="NZ_LQMT02000002.1"/>
</dbReference>
<feature type="domain" description="Peptidase S8/S53" evidence="9">
    <location>
        <begin position="166"/>
        <end position="451"/>
    </location>
</feature>
<evidence type="ECO:0000256" key="2">
    <source>
        <dbReference type="ARBA" id="ARBA00022670"/>
    </source>
</evidence>
<dbReference type="PROSITE" id="PS51892">
    <property type="entry name" value="SUBTILASE"/>
    <property type="match status" value="1"/>
</dbReference>
<keyword evidence="4 5" id="KW-0720">Serine protease</keyword>
<feature type="region of interest" description="Disordered" evidence="7">
    <location>
        <begin position="104"/>
        <end position="125"/>
    </location>
</feature>
<dbReference type="InterPro" id="IPR015500">
    <property type="entry name" value="Peptidase_S8_subtilisin-rel"/>
</dbReference>
<dbReference type="PRINTS" id="PR00723">
    <property type="entry name" value="SUBTILISIN"/>
</dbReference>
<reference evidence="10 11" key="1">
    <citation type="submission" date="2016-12" db="EMBL/GenBank/DDBJ databases">
        <title>Amycolatopsis keratiniphila subsp. keratiniphila genome sequencing and assembly.</title>
        <authorList>
            <person name="Mayilraj S."/>
            <person name="Kaur N."/>
        </authorList>
    </citation>
    <scope>NUCLEOTIDE SEQUENCE [LARGE SCALE GENOMIC DNA]</scope>
    <source>
        <strain evidence="10 11">DSM 44409</strain>
    </source>
</reference>
<organism evidence="10 11">
    <name type="scientific">Amycolatopsis keratiniphila subsp. keratiniphila</name>
    <dbReference type="NCBI Taxonomy" id="227715"/>
    <lineage>
        <taxon>Bacteria</taxon>
        <taxon>Bacillati</taxon>
        <taxon>Actinomycetota</taxon>
        <taxon>Actinomycetes</taxon>
        <taxon>Pseudonocardiales</taxon>
        <taxon>Pseudonocardiaceae</taxon>
        <taxon>Amycolatopsis</taxon>
        <taxon>Amycolatopsis japonica group</taxon>
    </lineage>
</organism>
<dbReference type="InterPro" id="IPR023827">
    <property type="entry name" value="Peptidase_S8_Asp-AS"/>
</dbReference>
<evidence type="ECO:0000256" key="4">
    <source>
        <dbReference type="ARBA" id="ARBA00022825"/>
    </source>
</evidence>
<feature type="active site" description="Charge relay system" evidence="5">
    <location>
        <position position="174"/>
    </location>
</feature>
<dbReference type="EMBL" id="LQMT02000002">
    <property type="protein sequence ID" value="ONF74995.1"/>
    <property type="molecule type" value="Genomic_DNA"/>
</dbReference>
<dbReference type="PANTHER" id="PTHR43806">
    <property type="entry name" value="PEPTIDASE S8"/>
    <property type="match status" value="1"/>
</dbReference>
<keyword evidence="8" id="KW-0732">Signal</keyword>
<name>A0A1W2M470_9PSEU</name>
<evidence type="ECO:0000256" key="7">
    <source>
        <dbReference type="SAM" id="MobiDB-lite"/>
    </source>
</evidence>
<protein>
    <recommendedName>
        <fullName evidence="9">Peptidase S8/S53 domain-containing protein</fullName>
    </recommendedName>
</protein>
<feature type="signal peptide" evidence="8">
    <location>
        <begin position="1"/>
        <end position="21"/>
    </location>
</feature>
<dbReference type="InterPro" id="IPR050131">
    <property type="entry name" value="Peptidase_S8_subtilisin-like"/>
</dbReference>
<feature type="compositionally biased region" description="Polar residues" evidence="7">
    <location>
        <begin position="478"/>
        <end position="499"/>
    </location>
</feature>
<dbReference type="GO" id="GO:0004252">
    <property type="term" value="F:serine-type endopeptidase activity"/>
    <property type="evidence" value="ECO:0007669"/>
    <property type="project" value="UniProtKB-UniRule"/>
</dbReference>
<dbReference type="PROSITE" id="PS00137">
    <property type="entry name" value="SUBTILASE_HIS"/>
    <property type="match status" value="1"/>
</dbReference>
<sequence>MTPTRLCLGTRTAAVLAFAVAATTLSTQGSSATPLSGTHVADSVRAYLVLTDPGNSDSAARAVTANGGTVRNTFAPIGVVLAHSGADDFAAKMRNVTGVQKVGDTRGGYDVPPEGIRPARAGQDSTARRYLEPQLGSAIAAPAEPVDWNMQQMGADKAWAINPGSRNVTVGILDTGVQGTHEDLRDNFDAANSVSCLYGRPNTAPGAWEPDAGAPAAGHGTSVAGIVAAAKNGKGVIGVAPNVRIASVKVMEPSGNMFPENVVCGLMWSADHGFKVTNNSYYVDPVMYNNPNDPDQAAVIEGVRRAVDYARGKGGVTVAAAGNYSTNLDTEPGLFLPGDLPNAVSVTADTIDKKLASYSNYGLDTVELTAPGGEGSAMINTTALGGGYTTFNGTSASSPHAAGVVALLASAHPQATVDQLRTMLLTQAIDTACPAGDSRCTGTTAKNSHFGEGIANALAAVSGGKPDPDPEPDPETPVYTSDFENPTAWTINPGGTDTATAGRFEVAAPSATNYNSLTMQRGDTTSGTRALVTGAAAGASVGDNDLDGGVTSALSGPVQLPASGTLSLKLSWFLGYLSNSTGADYLRVRAITPDGATVLFDKKTGSIDTAAQWSTATADLTALAGKTIRIAVEAADAAGGSLVEAGVDDLRITRR</sequence>
<dbReference type="Pfam" id="PF00082">
    <property type="entry name" value="Peptidase_S8"/>
    <property type="match status" value="1"/>
</dbReference>